<feature type="domain" description="GH16" evidence="2">
    <location>
        <begin position="109"/>
        <end position="377"/>
    </location>
</feature>
<proteinExistence type="inferred from homology"/>
<dbReference type="PANTHER" id="PTHR10963:SF60">
    <property type="entry name" value="GRAM-NEGATIVE BACTERIA-BINDING PROTEIN 1-RELATED"/>
    <property type="match status" value="1"/>
</dbReference>
<name>A0A1X7I622_9BACT</name>
<dbReference type="GO" id="GO:0005975">
    <property type="term" value="P:carbohydrate metabolic process"/>
    <property type="evidence" value="ECO:0007669"/>
    <property type="project" value="InterPro"/>
</dbReference>
<gene>
    <name evidence="3" type="ORF">SAMN05661096_00248</name>
</gene>
<evidence type="ECO:0000259" key="2">
    <source>
        <dbReference type="PROSITE" id="PS51762"/>
    </source>
</evidence>
<reference evidence="4" key="1">
    <citation type="submission" date="2017-04" db="EMBL/GenBank/DDBJ databases">
        <authorList>
            <person name="Varghese N."/>
            <person name="Submissions S."/>
        </authorList>
    </citation>
    <scope>NUCLEOTIDE SEQUENCE [LARGE SCALE GENOMIC DNA]</scope>
    <source>
        <strain evidence="4">DSM 4125</strain>
    </source>
</reference>
<evidence type="ECO:0000313" key="3">
    <source>
        <dbReference type="EMBL" id="SMG09705.1"/>
    </source>
</evidence>
<dbReference type="InterPro" id="IPR000757">
    <property type="entry name" value="Beta-glucanase-like"/>
</dbReference>
<dbReference type="AlphaFoldDB" id="A0A1X7I622"/>
<dbReference type="SUPFAM" id="SSF49899">
    <property type="entry name" value="Concanavalin A-like lectins/glucanases"/>
    <property type="match status" value="1"/>
</dbReference>
<dbReference type="EMBL" id="FXAW01000001">
    <property type="protein sequence ID" value="SMG09705.1"/>
    <property type="molecule type" value="Genomic_DNA"/>
</dbReference>
<keyword evidence="4" id="KW-1185">Reference proteome</keyword>
<evidence type="ECO:0000256" key="1">
    <source>
        <dbReference type="ARBA" id="ARBA00006865"/>
    </source>
</evidence>
<evidence type="ECO:0000313" key="4">
    <source>
        <dbReference type="Proteomes" id="UP000193804"/>
    </source>
</evidence>
<dbReference type="Pfam" id="PF00722">
    <property type="entry name" value="Glyco_hydro_16"/>
    <property type="match status" value="1"/>
</dbReference>
<dbReference type="InterPro" id="IPR050546">
    <property type="entry name" value="Glycosyl_Hydrlase_16"/>
</dbReference>
<sequence length="377" mass="42516">MYTYKIKPLVLFLLIKISLITLLAFESASMDLDVVRENLQIKVELVGADDSNPNGDGSGKVFISASKTNALRYAFRFDDGELLESESGKIEHLFTKEGVNTYTMVVWAYSESGQFVSKPMDLEVLRSFSNFSNLVFSDEFEYEGKLDEEKWFHQTIALNDGSWFNEEVQHYTNRIENSFVSDGSLKIKAIKEEYTYEGSTKSYTSARLNSKFAFQYGRVEVRAKLPASAGTWPAIWTLGANVNETGNYFGDKFGSVGWPACGEIDIMEQKGEDKSKVLGYFHWGDTNTGEYKTTGNEISIANADDSYHVYTMVWNEVSIKLKVDGKIVIDLPNTQDKPYDNPHYVLLNIAMGGALGGPIPADFTEDTFEIDYIRIYQ</sequence>
<dbReference type="OrthoDB" id="9776255at2"/>
<accession>A0A1X7I622</accession>
<dbReference type="PROSITE" id="PS51762">
    <property type="entry name" value="GH16_2"/>
    <property type="match status" value="1"/>
</dbReference>
<dbReference type="InterPro" id="IPR013320">
    <property type="entry name" value="ConA-like_dom_sf"/>
</dbReference>
<protein>
    <submittedName>
        <fullName evidence="3">Glycosyl hydrolases family 16</fullName>
    </submittedName>
</protein>
<dbReference type="CDD" id="cd08023">
    <property type="entry name" value="GH16_laminarinase_like"/>
    <property type="match status" value="1"/>
</dbReference>
<dbReference type="STRING" id="1028.SAMN05661096_00248"/>
<dbReference type="Gene3D" id="2.60.120.200">
    <property type="match status" value="1"/>
</dbReference>
<dbReference type="PANTHER" id="PTHR10963">
    <property type="entry name" value="GLYCOSYL HYDROLASE-RELATED"/>
    <property type="match status" value="1"/>
</dbReference>
<organism evidence="3 4">
    <name type="scientific">Marivirga sericea</name>
    <dbReference type="NCBI Taxonomy" id="1028"/>
    <lineage>
        <taxon>Bacteria</taxon>
        <taxon>Pseudomonadati</taxon>
        <taxon>Bacteroidota</taxon>
        <taxon>Cytophagia</taxon>
        <taxon>Cytophagales</taxon>
        <taxon>Marivirgaceae</taxon>
        <taxon>Marivirga</taxon>
    </lineage>
</organism>
<comment type="similarity">
    <text evidence="1">Belongs to the glycosyl hydrolase 16 family.</text>
</comment>
<keyword evidence="3" id="KW-0378">Hydrolase</keyword>
<dbReference type="RefSeq" id="WP_085515265.1">
    <property type="nucleotide sequence ID" value="NZ_FXAW01000001.1"/>
</dbReference>
<dbReference type="GO" id="GO:0004553">
    <property type="term" value="F:hydrolase activity, hydrolyzing O-glycosyl compounds"/>
    <property type="evidence" value="ECO:0007669"/>
    <property type="project" value="InterPro"/>
</dbReference>
<dbReference type="Proteomes" id="UP000193804">
    <property type="component" value="Unassembled WGS sequence"/>
</dbReference>